<evidence type="ECO:0000313" key="13">
    <source>
        <dbReference type="Proteomes" id="UP000092461"/>
    </source>
</evidence>
<dbReference type="EMBL" id="GITU01001893">
    <property type="protein sequence ID" value="MBC1170596.1"/>
    <property type="molecule type" value="Transcribed_RNA"/>
</dbReference>
<keyword evidence="7 10" id="KW-0472">Membrane</keyword>
<proteinExistence type="inferred from homology"/>
<organism evidence="12 13">
    <name type="scientific">Lutzomyia longipalpis</name>
    <name type="common">Sand fly</name>
    <dbReference type="NCBI Taxonomy" id="7200"/>
    <lineage>
        <taxon>Eukaryota</taxon>
        <taxon>Metazoa</taxon>
        <taxon>Ecdysozoa</taxon>
        <taxon>Arthropoda</taxon>
        <taxon>Hexapoda</taxon>
        <taxon>Insecta</taxon>
        <taxon>Pterygota</taxon>
        <taxon>Neoptera</taxon>
        <taxon>Endopterygota</taxon>
        <taxon>Diptera</taxon>
        <taxon>Nematocera</taxon>
        <taxon>Psychodoidea</taxon>
        <taxon>Psychodidae</taxon>
        <taxon>Lutzomyia</taxon>
        <taxon>Lutzomyia</taxon>
    </lineage>
</organism>
<keyword evidence="5 10" id="KW-0552">Olfaction</keyword>
<name>A0A240SXU6_LUTLO</name>
<dbReference type="Pfam" id="PF02949">
    <property type="entry name" value="7tm_6"/>
    <property type="match status" value="1"/>
</dbReference>
<dbReference type="GO" id="GO:0005886">
    <property type="term" value="C:plasma membrane"/>
    <property type="evidence" value="ECO:0007669"/>
    <property type="project" value="UniProtKB-SubCell"/>
</dbReference>
<evidence type="ECO:0000313" key="12">
    <source>
        <dbReference type="EnsemblMetazoa" id="LLOJ010742-PA"/>
    </source>
</evidence>
<dbReference type="InterPro" id="IPR004117">
    <property type="entry name" value="7tm6_olfct_rcpt"/>
</dbReference>
<dbReference type="GO" id="GO:0005549">
    <property type="term" value="F:odorant binding"/>
    <property type="evidence" value="ECO:0007669"/>
    <property type="project" value="InterPro"/>
</dbReference>
<dbReference type="EMBL" id="AJWK01030099">
    <property type="status" value="NOT_ANNOTATED_CDS"/>
    <property type="molecule type" value="Genomic_DNA"/>
</dbReference>
<keyword evidence="13" id="KW-1185">Reference proteome</keyword>
<keyword evidence="8 10" id="KW-0675">Receptor</keyword>
<feature type="transmembrane region" description="Helical" evidence="10">
    <location>
        <begin position="39"/>
        <end position="60"/>
    </location>
</feature>
<dbReference type="GO" id="GO:0007165">
    <property type="term" value="P:signal transduction"/>
    <property type="evidence" value="ECO:0007669"/>
    <property type="project" value="UniProtKB-KW"/>
</dbReference>
<dbReference type="VEuPathDB" id="VectorBase:LLONM1_002314"/>
<dbReference type="VEuPathDB" id="VectorBase:LLOJ010742"/>
<evidence type="ECO:0000256" key="2">
    <source>
        <dbReference type="ARBA" id="ARBA00022475"/>
    </source>
</evidence>
<keyword evidence="3 10" id="KW-0716">Sensory transduction</keyword>
<keyword evidence="6 10" id="KW-1133">Transmembrane helix</keyword>
<dbReference type="Proteomes" id="UP000092461">
    <property type="component" value="Unassembled WGS sequence"/>
</dbReference>
<dbReference type="GO" id="GO:0004984">
    <property type="term" value="F:olfactory receptor activity"/>
    <property type="evidence" value="ECO:0007669"/>
    <property type="project" value="InterPro"/>
</dbReference>
<evidence type="ECO:0000256" key="8">
    <source>
        <dbReference type="ARBA" id="ARBA00023170"/>
    </source>
</evidence>
<dbReference type="EnsemblMetazoa" id="LLOJ010742-RA">
    <property type="protein sequence ID" value="LLOJ010742-PA"/>
    <property type="gene ID" value="LLOJ010742"/>
</dbReference>
<evidence type="ECO:0000313" key="11">
    <source>
        <dbReference type="EMBL" id="MBC1170596.1"/>
    </source>
</evidence>
<evidence type="ECO:0000256" key="9">
    <source>
        <dbReference type="ARBA" id="ARBA00023224"/>
    </source>
</evidence>
<comment type="subcellular location">
    <subcellularLocation>
        <location evidence="1 10">Cell membrane</location>
        <topology evidence="1 10">Multi-pass membrane protein</topology>
    </subcellularLocation>
</comment>
<feature type="transmembrane region" description="Helical" evidence="10">
    <location>
        <begin position="351"/>
        <end position="371"/>
    </location>
</feature>
<dbReference type="PANTHER" id="PTHR21137:SF35">
    <property type="entry name" value="ODORANT RECEPTOR 19A-RELATED"/>
    <property type="match status" value="1"/>
</dbReference>
<keyword evidence="2" id="KW-1003">Cell membrane</keyword>
<evidence type="ECO:0000256" key="3">
    <source>
        <dbReference type="ARBA" id="ARBA00022606"/>
    </source>
</evidence>
<feature type="transmembrane region" description="Helical" evidence="10">
    <location>
        <begin position="66"/>
        <end position="92"/>
    </location>
</feature>
<evidence type="ECO:0000256" key="4">
    <source>
        <dbReference type="ARBA" id="ARBA00022692"/>
    </source>
</evidence>
<evidence type="ECO:0000256" key="1">
    <source>
        <dbReference type="ARBA" id="ARBA00004651"/>
    </source>
</evidence>
<dbReference type="PANTHER" id="PTHR21137">
    <property type="entry name" value="ODORANT RECEPTOR"/>
    <property type="match status" value="1"/>
</dbReference>
<feature type="transmembrane region" description="Helical" evidence="10">
    <location>
        <begin position="132"/>
        <end position="152"/>
    </location>
</feature>
<reference evidence="11" key="2">
    <citation type="journal article" date="2020" name="BMC">
        <title>Leishmania infection induces a limited differential gene expression in the sand fly midgut.</title>
        <authorList>
            <person name="Coutinho-Abreu I.V."/>
            <person name="Serafim T.D."/>
            <person name="Meneses C."/>
            <person name="Kamhawi S."/>
            <person name="Oliveira F."/>
            <person name="Valenzuela J.G."/>
        </authorList>
    </citation>
    <scope>NUCLEOTIDE SEQUENCE</scope>
    <source>
        <strain evidence="11">Jacobina</strain>
        <tissue evidence="11">Midgut</tissue>
    </source>
</reference>
<evidence type="ECO:0000256" key="10">
    <source>
        <dbReference type="RuleBase" id="RU351113"/>
    </source>
</evidence>
<reference evidence="13" key="1">
    <citation type="submission" date="2012-05" db="EMBL/GenBank/DDBJ databases">
        <title>Whole Genome Assembly of Lutzomyia longipalpis.</title>
        <authorList>
            <person name="Richards S."/>
            <person name="Qu C."/>
            <person name="Dillon R."/>
            <person name="Worley K."/>
            <person name="Scherer S."/>
            <person name="Batterton M."/>
            <person name="Taylor A."/>
            <person name="Hawes A."/>
            <person name="Hernandez B."/>
            <person name="Kovar C."/>
            <person name="Mandapat C."/>
            <person name="Pham C."/>
            <person name="Qu C."/>
            <person name="Jing C."/>
            <person name="Bess C."/>
            <person name="Bandaranaike D."/>
            <person name="Ngo D."/>
            <person name="Ongeri F."/>
            <person name="Arias F."/>
            <person name="Lara F."/>
            <person name="Weissenberger G."/>
            <person name="Kamau G."/>
            <person name="Han H."/>
            <person name="Shen H."/>
            <person name="Dinh H."/>
            <person name="Khalil I."/>
            <person name="Jones J."/>
            <person name="Shafer J."/>
            <person name="Jayaseelan J."/>
            <person name="Quiroz J."/>
            <person name="Blankenburg K."/>
            <person name="Nguyen L."/>
            <person name="Jackson L."/>
            <person name="Francisco L."/>
            <person name="Tang L.-Y."/>
            <person name="Pu L.-L."/>
            <person name="Perales L."/>
            <person name="Lorensuhewa L."/>
            <person name="Munidasa M."/>
            <person name="Coyle M."/>
            <person name="Taylor M."/>
            <person name="Puazo M."/>
            <person name="Firestine M."/>
            <person name="Scheel M."/>
            <person name="Javaid M."/>
            <person name="Wang M."/>
            <person name="Li M."/>
            <person name="Tabassum N."/>
            <person name="Saada N."/>
            <person name="Osuji N."/>
            <person name="Aqrawi P."/>
            <person name="Fu Q."/>
            <person name="Thornton R."/>
            <person name="Raj R."/>
            <person name="Goodspeed R."/>
            <person name="Mata R."/>
            <person name="Najjar R."/>
            <person name="Gubbala S."/>
            <person name="Lee S."/>
            <person name="Denson S."/>
            <person name="Patil S."/>
            <person name="Macmil S."/>
            <person name="Qi S."/>
            <person name="Matskevitch T."/>
            <person name="Palculict T."/>
            <person name="Mathew T."/>
            <person name="Vee V."/>
            <person name="Velamala V."/>
            <person name="Korchina V."/>
            <person name="Cai W."/>
            <person name="Liu W."/>
            <person name="Dai W."/>
            <person name="Zou X."/>
            <person name="Zhu Y."/>
            <person name="Zhang Y."/>
            <person name="Wu Y.-Q."/>
            <person name="Xin Y."/>
            <person name="Nazarath L."/>
            <person name="Kovar C."/>
            <person name="Han Y."/>
            <person name="Muzny D."/>
            <person name="Gibbs R."/>
        </authorList>
    </citation>
    <scope>NUCLEOTIDE SEQUENCE [LARGE SCALE GENOMIC DNA]</scope>
    <source>
        <strain evidence="13">Jacobina</strain>
    </source>
</reference>
<accession>A0A240SXU6</accession>
<evidence type="ECO:0000256" key="7">
    <source>
        <dbReference type="ARBA" id="ARBA00023136"/>
    </source>
</evidence>
<evidence type="ECO:0000256" key="5">
    <source>
        <dbReference type="ARBA" id="ARBA00022725"/>
    </source>
</evidence>
<reference evidence="12" key="3">
    <citation type="submission" date="2020-05" db="UniProtKB">
        <authorList>
            <consortium name="EnsemblMetazoa"/>
        </authorList>
    </citation>
    <scope>IDENTIFICATION</scope>
    <source>
        <strain evidence="12">Jacobina</strain>
    </source>
</reference>
<sequence>MAHNVGSDQFERIVNILNFFKGILSFNLSQKLNEKFRKFLVLIPALMGIICVLCSVMGSIGSDGDVVIFAFATILVISVSQVAVKIVSLFLYEVRIDKILQWFRSLYCTDENDINSQIFTNNLRKTEKIVDLVVRIFLYSFGLSLIILLFHINMGHKLFLILPFIPKEYFLLHTIGGTILLLYNIISLIITECTMMLIGIYFIGALSILSEIIKKLNESSNIPSAGKLLRSIITLHIEILTNFNEFCDIFYFIFTIQLFTSVLLLLGIFYLLLQTMAVLFVSIVGSIYCQFTLFCIFGQIIRGKSERIFTDLYQTKWYEMSIKDQKALLIIMRMSQKGFELRACGMYDIDFMMLVNVSKMCFSYCTILYALL</sequence>
<feature type="transmembrane region" description="Helical" evidence="10">
    <location>
        <begin position="249"/>
        <end position="271"/>
    </location>
</feature>
<feature type="transmembrane region" description="Helical" evidence="10">
    <location>
        <begin position="181"/>
        <end position="209"/>
    </location>
</feature>
<comment type="similarity">
    <text evidence="10">Belongs to the insect chemoreceptor superfamily. Heteromeric odorant receptor channel (TC 1.A.69) family.</text>
</comment>
<protein>
    <recommendedName>
        <fullName evidence="10">Odorant receptor</fullName>
    </recommendedName>
</protein>
<keyword evidence="4 10" id="KW-0812">Transmembrane</keyword>
<keyword evidence="9 10" id="KW-0807">Transducer</keyword>
<evidence type="ECO:0000256" key="6">
    <source>
        <dbReference type="ARBA" id="ARBA00022989"/>
    </source>
</evidence>
<feature type="transmembrane region" description="Helical" evidence="10">
    <location>
        <begin position="277"/>
        <end position="297"/>
    </location>
</feature>
<dbReference type="AlphaFoldDB" id="A0A240SXU6"/>